<keyword evidence="9 18" id="KW-1133">Transmembrane helix</keyword>
<evidence type="ECO:0000256" key="19">
    <source>
        <dbReference type="SAM" id="MobiDB-lite"/>
    </source>
</evidence>
<dbReference type="EnsemblMetazoa" id="CLYHEMT021784.2">
    <property type="protein sequence ID" value="CLYHEMP021784.2"/>
    <property type="gene ID" value="CLYHEMG021784"/>
</dbReference>
<keyword evidence="8 18" id="KW-0851">Voltage-gated channel</keyword>
<dbReference type="PRINTS" id="PR00170">
    <property type="entry name" value="NACHANNEL"/>
</dbReference>
<dbReference type="InterPro" id="IPR043203">
    <property type="entry name" value="VGCC_Ca_Na"/>
</dbReference>
<feature type="transmembrane region" description="Helical" evidence="18">
    <location>
        <begin position="574"/>
        <end position="596"/>
    </location>
</feature>
<evidence type="ECO:0000313" key="22">
    <source>
        <dbReference type="Proteomes" id="UP000594262"/>
    </source>
</evidence>
<feature type="region of interest" description="Disordered" evidence="19">
    <location>
        <begin position="813"/>
        <end position="841"/>
    </location>
</feature>
<evidence type="ECO:0000256" key="6">
    <source>
        <dbReference type="ARBA" id="ARBA00022737"/>
    </source>
</evidence>
<dbReference type="Pfam" id="PF00520">
    <property type="entry name" value="Ion_trans"/>
    <property type="match status" value="4"/>
</dbReference>
<feature type="transmembrane region" description="Helical" evidence="18">
    <location>
        <begin position="1127"/>
        <end position="1146"/>
    </location>
</feature>
<dbReference type="GeneID" id="136815371"/>
<feature type="transmembrane region" description="Helical" evidence="18">
    <location>
        <begin position="1355"/>
        <end position="1374"/>
    </location>
</feature>
<dbReference type="InterPro" id="IPR001696">
    <property type="entry name" value="Na_channel_asu"/>
</dbReference>
<feature type="transmembrane region" description="Helical" evidence="18">
    <location>
        <begin position="176"/>
        <end position="194"/>
    </location>
</feature>
<dbReference type="FunFam" id="1.10.287.70:FF:000093">
    <property type="entry name" value="Calcium channel subunit Cch1"/>
    <property type="match status" value="1"/>
</dbReference>
<feature type="domain" description="Ion transport" evidence="20">
    <location>
        <begin position="544"/>
        <end position="784"/>
    </location>
</feature>
<evidence type="ECO:0000256" key="4">
    <source>
        <dbReference type="ARBA" id="ARBA00022475"/>
    </source>
</evidence>
<evidence type="ECO:0000256" key="5">
    <source>
        <dbReference type="ARBA" id="ARBA00022692"/>
    </source>
</evidence>
<dbReference type="PANTHER" id="PTHR10037">
    <property type="entry name" value="VOLTAGE-GATED CATION CHANNEL CALCIUM AND SODIUM"/>
    <property type="match status" value="1"/>
</dbReference>
<feature type="transmembrane region" description="Helical" evidence="18">
    <location>
        <begin position="1001"/>
        <end position="1019"/>
    </location>
</feature>
<feature type="transmembrane region" description="Helical" evidence="18">
    <location>
        <begin position="1532"/>
        <end position="1558"/>
    </location>
</feature>
<keyword evidence="6" id="KW-0677">Repeat</keyword>
<feature type="region of interest" description="Disordered" evidence="19">
    <location>
        <begin position="1"/>
        <end position="102"/>
    </location>
</feature>
<evidence type="ECO:0000256" key="9">
    <source>
        <dbReference type="ARBA" id="ARBA00022989"/>
    </source>
</evidence>
<dbReference type="Gene3D" id="1.20.120.350">
    <property type="entry name" value="Voltage-gated potassium channels. Chain C"/>
    <property type="match status" value="4"/>
</dbReference>
<accession>A0A7M5XH22</accession>
<keyword evidence="5 18" id="KW-0812">Transmembrane</keyword>
<dbReference type="GO" id="GO:0086010">
    <property type="term" value="P:membrane depolarization during action potential"/>
    <property type="evidence" value="ECO:0007669"/>
    <property type="project" value="TreeGrafter"/>
</dbReference>
<feature type="transmembrane region" description="Helical" evidence="18">
    <location>
        <begin position="748"/>
        <end position="774"/>
    </location>
</feature>
<keyword evidence="12 18" id="KW-0472">Membrane</keyword>
<keyword evidence="13" id="KW-1015">Disulfide bond</keyword>
<dbReference type="FunFam" id="1.20.120.350:FF:000059">
    <property type="entry name" value="Sodium channel protein"/>
    <property type="match status" value="1"/>
</dbReference>
<protein>
    <recommendedName>
        <fullName evidence="18">Sodium channel protein</fullName>
    </recommendedName>
</protein>
<keyword evidence="16 18" id="KW-0407">Ion channel</keyword>
<sequence length="1817" mass="207603">MKPVIYLHHRVKLVKEPSRHRREAHRNEHSHSSSHDDDSRRGDHDDMEPGLWGRTIHKDRARSKSPRPGSGSRSRSRGARDSVLDGDYYPDDETISDGYRSDESEEELDEYINVPNCMLGQPLKDFDSGQENTFVVVNKKFGKQVVYRFCKEKSLWLFGTQNPLRKVNIYIFTHQYFEIFILLTIAVNCVFMALSDPPELMEFIFAAIYTLEMIIKILAKGFVMHKYSYLRNSWNWLDFVVVVLGYVTMTPWVNNLDGFRTFRVLRALKTISTVKGLKAMVNTLLKSMKMMTDVIILTLFFISIFALIGLQLFPGQLRSRCVKGRGNLSIFEDDYYKKKENWAFKQNTEEEIICGNASTAWNCPDNYTCIPGIGENPGRGYVSYDSFPQAFLTSLQVCTLDYWEIVFNSVISAMGEWYMIYFLLAVFLGPFYLLNLVLAVVSASYEMEINGNPDPEIELEKLNRVKRTASTYSFDGEHYVEFLEGPSPVEEIDGNKRYTVPVEQKKKPKAKKEEINYSLPPVLGDNPTFSLRCRAFFFKFVSSTAFEGIIIGCIAINTAFMASEHYDMDTTYKYFLEICNYVFTTMFAIEMVMKILGYTLKGYLKNKWNMFDGTLVIVSIIDILLSTTGLVDGNVLSFLKVFRLMRVMKLAKSWKTMGQLLSTIAGSMGALGNVTVILGLIIYIFSVMGMQIFGSLYDKTKYKPCDPDGEEFPRYNFENFGNSFMMIFRILCGKWIEPQWDLLDLTNIASIFFIFLVFVIGRWVVLNLFLALLLSSFAGLNETSDEEDEEPKMTRIQKIIEWSKKIRKKKNKANFNDMDENDEKKDLGDGENGNLDTKNLADGNIPDMHVEIYGKDGMLMVDSNGNEPKMTEVNSDIDNNLKPILNNHDSDISKLQNGTTISNGDVSRRRLSGSVDIEIPVSVAPTEGFSNGGLDNGMGKKENSLSSVKIEIQREKTYIDDCLCSFCYACSCCNTSYLESPLRRFWHNSRHNMKMLIEHKYFEAVILFLIAFSSLTLVFEDVYLNEKEGLKDFLFYCNYFFAIIFTLEFLVKLFALGFVTYFTNFWNLLDVFIVAISLSSLFGDSGGNLKALRSLRGLRPLRAISRFEGMKVVVNALVYSIPSIGNVLLVCVAFWLIFSIMGYNLFGGKFSRCLDENFKQLNISWVNNKTQCFDRIREGYNYTWKNRNINFDDAASGFLALFQTATLEGWFEAMADAYDARNIDEQPGYRVSYFNQMYFVVFILLGAFFILNLFIGVIIDNFNRLKQQYEDGADGVSFFLTPGQRNWINTLKAASLKKPSRRLTRPKSKWRGTLFDFIQTKYFEFFIMSVILLNMLSMMIQHYNQPREVDLALDYLNYVFTGIFTIEAILRLTAMRLEYFKYGMNVFDFIIVVFSIAAIVMDAYNQNFIISPGLFRVVRVFRLGRLLRFFEGAKGIRKLLFTIVKSAPALSNIGTLLFLITFIYAIMGMNLFGTIAENGAITQTTNFKTFGASMCVLFRISTAAGWNAVLEGAMVQPPSCDPNMQGNCGNKLIAIIFFVTYIMVIVLIIINMYIAVILENFNQAQSQDEAGITEDDLEAYYATWEEFDPKATQFIKYSQLSDFIDALDGPLKVPKPNYWFLEQTDIPIKERYRCHCLDIMTALIKRALGDESCEESEDLSIILKKVEDRYKKLFPLRTKENDVETTRERLKTENAAAKSIQRVFRRHLLMDEINLISNAKNNIGLRARDKTINKIEQLVTVMWKTQKNNGANDDEEEEDENEEIESGEENEVFEDDFVPLQPGGGGGVSIAVPTSTGGGGASGDENGVIENTQADMA</sequence>
<dbReference type="Proteomes" id="UP000594262">
    <property type="component" value="Unplaced"/>
</dbReference>
<dbReference type="InterPro" id="IPR027359">
    <property type="entry name" value="Volt_channel_dom_sf"/>
</dbReference>
<organism evidence="21 22">
    <name type="scientific">Clytia hemisphaerica</name>
    <dbReference type="NCBI Taxonomy" id="252671"/>
    <lineage>
        <taxon>Eukaryota</taxon>
        <taxon>Metazoa</taxon>
        <taxon>Cnidaria</taxon>
        <taxon>Hydrozoa</taxon>
        <taxon>Hydroidolina</taxon>
        <taxon>Leptothecata</taxon>
        <taxon>Obeliida</taxon>
        <taxon>Clytiidae</taxon>
        <taxon>Clytia</taxon>
    </lineage>
</organism>
<feature type="compositionally biased region" description="Basic residues" evidence="19">
    <location>
        <begin position="55"/>
        <end position="65"/>
    </location>
</feature>
<dbReference type="RefSeq" id="XP_066927914.1">
    <property type="nucleotide sequence ID" value="XM_067071813.1"/>
</dbReference>
<feature type="transmembrane region" description="Helical" evidence="18">
    <location>
        <begin position="1237"/>
        <end position="1259"/>
    </location>
</feature>
<evidence type="ECO:0000256" key="12">
    <source>
        <dbReference type="ARBA" id="ARBA00023136"/>
    </source>
</evidence>
<evidence type="ECO:0000259" key="20">
    <source>
        <dbReference type="Pfam" id="PF00520"/>
    </source>
</evidence>
<feature type="transmembrane region" description="Helical" evidence="18">
    <location>
        <begin position="536"/>
        <end position="562"/>
    </location>
</feature>
<name>A0A7M5XH22_9CNID</name>
<feature type="domain" description="Ion transport" evidence="20">
    <location>
        <begin position="1321"/>
        <end position="1568"/>
    </location>
</feature>
<keyword evidence="3 18" id="KW-0894">Sodium channel</keyword>
<keyword evidence="11 18" id="KW-0406">Ion transport</keyword>
<comment type="similarity">
    <text evidence="17">Belongs to the calcium channel alpha-1 subunit (TC 1.A.1.11) family.</text>
</comment>
<dbReference type="CDD" id="cd13433">
    <property type="entry name" value="Na_channel_gate"/>
    <property type="match status" value="1"/>
</dbReference>
<dbReference type="GO" id="GO:0001518">
    <property type="term" value="C:voltage-gated sodium channel complex"/>
    <property type="evidence" value="ECO:0007669"/>
    <property type="project" value="UniProtKB-UniRule"/>
</dbReference>
<feature type="region of interest" description="Disordered" evidence="19">
    <location>
        <begin position="1746"/>
        <end position="1817"/>
    </location>
</feature>
<evidence type="ECO:0000256" key="17">
    <source>
        <dbReference type="ARBA" id="ARBA00061395"/>
    </source>
</evidence>
<reference evidence="21" key="1">
    <citation type="submission" date="2021-01" db="UniProtKB">
        <authorList>
            <consortium name="EnsemblMetazoa"/>
        </authorList>
    </citation>
    <scope>IDENTIFICATION</scope>
</reference>
<evidence type="ECO:0000256" key="10">
    <source>
        <dbReference type="ARBA" id="ARBA00023053"/>
    </source>
</evidence>
<dbReference type="FunFam" id="1.20.120.350:FF:000075">
    <property type="entry name" value="Sodium channel protein"/>
    <property type="match status" value="1"/>
</dbReference>
<comment type="function">
    <text evidence="18">Mediates the voltage-dependent sodium ion permeability of excitable membranes. Assuming opened or closed conformations in response to the voltage difference across the membrane, the protein forms a sodium-selective channel through which Na(+) ions may pass in accordance with their electrochemical gradient.</text>
</comment>
<feature type="domain" description="Ion transport" evidence="20">
    <location>
        <begin position="999"/>
        <end position="1269"/>
    </location>
</feature>
<feature type="compositionally biased region" description="Acidic residues" evidence="19">
    <location>
        <begin position="1752"/>
        <end position="1777"/>
    </location>
</feature>
<evidence type="ECO:0000256" key="3">
    <source>
        <dbReference type="ARBA" id="ARBA00022461"/>
    </source>
</evidence>
<evidence type="ECO:0000256" key="14">
    <source>
        <dbReference type="ARBA" id="ARBA00023180"/>
    </source>
</evidence>
<feature type="transmembrane region" description="Helical" evidence="18">
    <location>
        <begin position="294"/>
        <end position="313"/>
    </location>
</feature>
<feature type="compositionally biased region" description="Basic and acidic residues" evidence="19">
    <location>
        <begin position="25"/>
        <end position="44"/>
    </location>
</feature>
<comment type="subcellular location">
    <subcellularLocation>
        <location evidence="1 18">Cell membrane</location>
        <topology evidence="1 18">Multi-pass membrane protein</topology>
    </subcellularLocation>
</comment>
<evidence type="ECO:0000256" key="8">
    <source>
        <dbReference type="ARBA" id="ARBA00022882"/>
    </source>
</evidence>
<evidence type="ECO:0000256" key="11">
    <source>
        <dbReference type="ARBA" id="ARBA00023065"/>
    </source>
</evidence>
<dbReference type="Gene3D" id="1.10.238.10">
    <property type="entry name" value="EF-hand"/>
    <property type="match status" value="1"/>
</dbReference>
<dbReference type="FunFam" id="1.20.120.350:FF:000009">
    <property type="entry name" value="Voltage-dependent T-type calcium channel subunit alpha"/>
    <property type="match status" value="1"/>
</dbReference>
<evidence type="ECO:0000256" key="7">
    <source>
        <dbReference type="ARBA" id="ARBA00022837"/>
    </source>
</evidence>
<keyword evidence="22" id="KW-1185">Reference proteome</keyword>
<feature type="transmembrane region" description="Helical" evidence="18">
    <location>
        <begin position="616"/>
        <end position="639"/>
    </location>
</feature>
<dbReference type="FunFam" id="1.20.120.350:FF:000068">
    <property type="entry name" value="Sodium channel protein"/>
    <property type="match status" value="1"/>
</dbReference>
<evidence type="ECO:0000313" key="21">
    <source>
        <dbReference type="EnsemblMetazoa" id="CLYHEMP021784.2"/>
    </source>
</evidence>
<dbReference type="InterPro" id="IPR044564">
    <property type="entry name" value="Na_chnl_inactivation_gate"/>
</dbReference>
<feature type="transmembrane region" description="Helical" evidence="18">
    <location>
        <begin position="200"/>
        <end position="223"/>
    </location>
</feature>
<evidence type="ECO:0000256" key="15">
    <source>
        <dbReference type="ARBA" id="ARBA00023201"/>
    </source>
</evidence>
<keyword evidence="14" id="KW-0325">Glycoprotein</keyword>
<evidence type="ECO:0000256" key="16">
    <source>
        <dbReference type="ARBA" id="ARBA00023303"/>
    </source>
</evidence>
<dbReference type="InterPro" id="IPR005821">
    <property type="entry name" value="Ion_trans_dom"/>
</dbReference>
<dbReference type="OrthoDB" id="2984333at2759"/>
<dbReference type="PANTHER" id="PTHR10037:SF62">
    <property type="entry name" value="SODIUM CHANNEL PROTEIN 60E"/>
    <property type="match status" value="1"/>
</dbReference>
<keyword evidence="7" id="KW-0106">Calcium</keyword>
<feature type="transmembrane region" description="Helical" evidence="18">
    <location>
        <begin position="1039"/>
        <end position="1058"/>
    </location>
</feature>
<evidence type="ECO:0000256" key="18">
    <source>
        <dbReference type="RuleBase" id="RU361132"/>
    </source>
</evidence>
<feature type="transmembrane region" description="Helical" evidence="18">
    <location>
        <begin position="235"/>
        <end position="253"/>
    </location>
</feature>
<feature type="transmembrane region" description="Helical" evidence="18">
    <location>
        <begin position="1322"/>
        <end position="1343"/>
    </location>
</feature>
<dbReference type="GO" id="GO:0019228">
    <property type="term" value="P:neuronal action potential"/>
    <property type="evidence" value="ECO:0007669"/>
    <property type="project" value="TreeGrafter"/>
</dbReference>
<keyword evidence="10 18" id="KW-0915">Sodium</keyword>
<feature type="transmembrane region" description="Helical" evidence="18">
    <location>
        <begin position="1386"/>
        <end position="1404"/>
    </location>
</feature>
<keyword evidence="15 18" id="KW-0739">Sodium transport</keyword>
<feature type="transmembrane region" description="Helical" evidence="18">
    <location>
        <begin position="1449"/>
        <end position="1467"/>
    </location>
</feature>
<feature type="domain" description="Ion transport" evidence="20">
    <location>
        <begin position="174"/>
        <end position="446"/>
    </location>
</feature>
<feature type="compositionally biased region" description="Basic residues" evidence="19">
    <location>
        <begin position="7"/>
        <end position="24"/>
    </location>
</feature>
<keyword evidence="4" id="KW-1003">Cell membrane</keyword>
<proteinExistence type="inferred from homology"/>
<dbReference type="Gene3D" id="1.10.287.70">
    <property type="match status" value="4"/>
</dbReference>
<evidence type="ECO:0000256" key="13">
    <source>
        <dbReference type="ARBA" id="ARBA00023157"/>
    </source>
</evidence>
<dbReference type="SUPFAM" id="SSF81324">
    <property type="entry name" value="Voltage-gated potassium channels"/>
    <property type="match status" value="4"/>
</dbReference>
<dbReference type="GO" id="GO:0005248">
    <property type="term" value="F:voltage-gated sodium channel activity"/>
    <property type="evidence" value="ECO:0007669"/>
    <property type="project" value="InterPro"/>
</dbReference>
<keyword evidence="2 18" id="KW-0813">Transport</keyword>
<evidence type="ECO:0000256" key="2">
    <source>
        <dbReference type="ARBA" id="ARBA00022448"/>
    </source>
</evidence>
<feature type="transmembrane region" description="Helical" evidence="18">
    <location>
        <begin position="660"/>
        <end position="685"/>
    </location>
</feature>
<comment type="caution">
    <text evidence="18">Lacks conserved residue(s) required for the propagation of feature annotation.</text>
</comment>
<comment type="similarity">
    <text evidence="18">Belongs to the sodium channel (TC 1.A.1.10) family.</text>
</comment>
<evidence type="ECO:0000256" key="1">
    <source>
        <dbReference type="ARBA" id="ARBA00004651"/>
    </source>
</evidence>
<feature type="transmembrane region" description="Helical" evidence="18">
    <location>
        <begin position="418"/>
        <end position="445"/>
    </location>
</feature>